<feature type="transmembrane region" description="Helical" evidence="7">
    <location>
        <begin position="147"/>
        <end position="166"/>
    </location>
</feature>
<dbReference type="EMBL" id="CP003837">
    <property type="protein sequence ID" value="AGH46291.1"/>
    <property type="molecule type" value="Genomic_DNA"/>
</dbReference>
<feature type="transmembrane region" description="Helical" evidence="7">
    <location>
        <begin position="351"/>
        <end position="371"/>
    </location>
</feature>
<comment type="similarity">
    <text evidence="2">Belongs to the polysaccharide synthase family.</text>
</comment>
<keyword evidence="6 7" id="KW-0472">Membrane</keyword>
<protein>
    <recommendedName>
        <fullName evidence="10">Polysaccharide biosynthesis protein</fullName>
    </recommendedName>
</protein>
<feature type="transmembrane region" description="Helical" evidence="7">
    <location>
        <begin position="282"/>
        <end position="302"/>
    </location>
</feature>
<evidence type="ECO:0008006" key="10">
    <source>
        <dbReference type="Google" id="ProtNLM"/>
    </source>
</evidence>
<dbReference type="eggNOG" id="COG2244">
    <property type="taxonomic scope" value="Bacteria"/>
</dbReference>
<dbReference type="OrthoDB" id="8538786at2"/>
<evidence type="ECO:0000256" key="2">
    <source>
        <dbReference type="ARBA" id="ARBA00007430"/>
    </source>
</evidence>
<dbReference type="HOGENOM" id="CLU_026911_3_0_6"/>
<organism evidence="8 9">
    <name type="scientific">Paraglaciecola psychrophila 170</name>
    <dbReference type="NCBI Taxonomy" id="1129794"/>
    <lineage>
        <taxon>Bacteria</taxon>
        <taxon>Pseudomonadati</taxon>
        <taxon>Pseudomonadota</taxon>
        <taxon>Gammaproteobacteria</taxon>
        <taxon>Alteromonadales</taxon>
        <taxon>Alteromonadaceae</taxon>
        <taxon>Paraglaciecola</taxon>
    </lineage>
</organism>
<dbReference type="AlphaFoldDB" id="K7AZP6"/>
<feature type="transmembrane region" description="Helical" evidence="7">
    <location>
        <begin position="407"/>
        <end position="425"/>
    </location>
</feature>
<feature type="transmembrane region" description="Helical" evidence="7">
    <location>
        <begin position="445"/>
        <end position="465"/>
    </location>
</feature>
<evidence type="ECO:0000256" key="1">
    <source>
        <dbReference type="ARBA" id="ARBA00004651"/>
    </source>
</evidence>
<reference evidence="8 9" key="1">
    <citation type="journal article" date="2013" name="Genome Announc.">
        <title>Complete Genome Sequence of Glaciecola psychrophila Strain 170T.</title>
        <authorList>
            <person name="Yin J."/>
            <person name="Chen J."/>
            <person name="Liu G."/>
            <person name="Yu Y."/>
            <person name="Song L."/>
            <person name="Wang X."/>
            <person name="Qu X."/>
        </authorList>
    </citation>
    <scope>NUCLEOTIDE SEQUENCE [LARGE SCALE GENOMIC DNA]</scope>
    <source>
        <strain evidence="8 9">170</strain>
    </source>
</reference>
<name>K7AZP6_9ALTE</name>
<dbReference type="KEGG" id="gps:C427_4186"/>
<keyword evidence="4 7" id="KW-0812">Transmembrane</keyword>
<feature type="transmembrane region" description="Helical" evidence="7">
    <location>
        <begin position="41"/>
        <end position="60"/>
    </location>
</feature>
<feature type="transmembrane region" description="Helical" evidence="7">
    <location>
        <begin position="383"/>
        <end position="402"/>
    </location>
</feature>
<dbReference type="Pfam" id="PF13440">
    <property type="entry name" value="Polysacc_synt_3"/>
    <property type="match status" value="1"/>
</dbReference>
<dbReference type="InterPro" id="IPR050833">
    <property type="entry name" value="Poly_Biosynth_Transport"/>
</dbReference>
<proteinExistence type="inferred from homology"/>
<evidence type="ECO:0000256" key="4">
    <source>
        <dbReference type="ARBA" id="ARBA00022692"/>
    </source>
</evidence>
<sequence length="485" mass="54384">MNKAKKSLFAGMLLVANALLKKAIGLISTLILARVLAPDDFGLVAITMLVLGFVEVFSVTGSQQYIFQKEKVTDDILNTAWTIDLILKVFVSLLLFLSAPFVADYYGDQQLVNSLRVISLLPILGALKNPGLLLLQKEQKYGAIIKQSILIKIVAVIVTISLALALNNFWALILGTLCTSILESAGSYLLHSHRPKFCLRNSKPQLVFSGWMTPQAILGYLRTQLDTFIVSSTYGKSQLGSYHVMKYLAFMPTSEVITPATQPLLVELSKVKNDRDAFTNQYRLSLIIVMAVALPMTAFLYAFDKILIELLLGIQWIKYADVFGALSGMVICFVILNQARRALVVFEKTKWMFYYEMVSFIGIYGTLLFIGLEDIITFTQNRILLEFAFCLSVFSIVAYVLIGFKPLIKLIGMHIPLLLCVFVSVKLTEQIDLTEFNIIIKLASYAILFSLTYLVSLLLSYVLIYRKTMEGKYVKNLVLKALSKR</sequence>
<dbReference type="Proteomes" id="UP000011864">
    <property type="component" value="Chromosome"/>
</dbReference>
<feature type="transmembrane region" description="Helical" evidence="7">
    <location>
        <begin position="115"/>
        <end position="135"/>
    </location>
</feature>
<evidence type="ECO:0000256" key="7">
    <source>
        <dbReference type="SAM" id="Phobius"/>
    </source>
</evidence>
<evidence type="ECO:0000256" key="5">
    <source>
        <dbReference type="ARBA" id="ARBA00022989"/>
    </source>
</evidence>
<evidence type="ECO:0000256" key="6">
    <source>
        <dbReference type="ARBA" id="ARBA00023136"/>
    </source>
</evidence>
<dbReference type="GO" id="GO:0005886">
    <property type="term" value="C:plasma membrane"/>
    <property type="evidence" value="ECO:0007669"/>
    <property type="project" value="UniProtKB-SubCell"/>
</dbReference>
<keyword evidence="9" id="KW-1185">Reference proteome</keyword>
<keyword evidence="5 7" id="KW-1133">Transmembrane helix</keyword>
<feature type="transmembrane region" description="Helical" evidence="7">
    <location>
        <begin position="81"/>
        <end position="103"/>
    </location>
</feature>
<dbReference type="RefSeq" id="WP_007643680.1">
    <property type="nucleotide sequence ID" value="NC_020514.1"/>
</dbReference>
<evidence type="ECO:0000313" key="9">
    <source>
        <dbReference type="Proteomes" id="UP000011864"/>
    </source>
</evidence>
<feature type="transmembrane region" description="Helical" evidence="7">
    <location>
        <begin position="172"/>
        <end position="190"/>
    </location>
</feature>
<evidence type="ECO:0000256" key="3">
    <source>
        <dbReference type="ARBA" id="ARBA00022475"/>
    </source>
</evidence>
<evidence type="ECO:0000313" key="8">
    <source>
        <dbReference type="EMBL" id="AGH46291.1"/>
    </source>
</evidence>
<gene>
    <name evidence="8" type="ORF">C427_4186</name>
</gene>
<dbReference type="PANTHER" id="PTHR30250">
    <property type="entry name" value="PST FAMILY PREDICTED COLANIC ACID TRANSPORTER"/>
    <property type="match status" value="1"/>
</dbReference>
<feature type="transmembrane region" description="Helical" evidence="7">
    <location>
        <begin position="322"/>
        <end position="339"/>
    </location>
</feature>
<dbReference type="PATRIC" id="fig|1129794.4.peg.4166"/>
<comment type="subcellular location">
    <subcellularLocation>
        <location evidence="1">Cell membrane</location>
        <topology evidence="1">Multi-pass membrane protein</topology>
    </subcellularLocation>
</comment>
<keyword evidence="3" id="KW-1003">Cell membrane</keyword>
<dbReference type="PANTHER" id="PTHR30250:SF10">
    <property type="entry name" value="LIPOPOLYSACCHARIDE BIOSYNTHESIS PROTEIN WZXC"/>
    <property type="match status" value="1"/>
</dbReference>
<dbReference type="STRING" id="1129794.C427_4186"/>
<accession>K7AZP6</accession>